<dbReference type="EMBL" id="MCGQ01000052">
    <property type="protein sequence ID" value="OXY88701.1"/>
    <property type="molecule type" value="Genomic_DNA"/>
</dbReference>
<reference evidence="1 2" key="1">
    <citation type="submission" date="2016-07" db="EMBL/GenBank/DDBJ databases">
        <title>Draft genome of Streptomyces diastatochromogenes.</title>
        <authorList>
            <person name="Podduturi R."/>
            <person name="Lukassen M.B."/>
            <person name="Clausen N."/>
            <person name="Nielsen J.L."/>
            <person name="Jorgensen N.O."/>
        </authorList>
    </citation>
    <scope>NUCLEOTIDE SEQUENCE [LARGE SCALE GENOMIC DNA]</scope>
    <source>
        <strain evidence="1 2">DSM 40608</strain>
    </source>
</reference>
<keyword evidence="2" id="KW-1185">Reference proteome</keyword>
<gene>
    <name evidence="1" type="ORF">BEK98_41435</name>
</gene>
<proteinExistence type="predicted"/>
<organism evidence="1 2">
    <name type="scientific">Streptomyces diastatochromogenes</name>
    <dbReference type="NCBI Taxonomy" id="42236"/>
    <lineage>
        <taxon>Bacteria</taxon>
        <taxon>Bacillati</taxon>
        <taxon>Actinomycetota</taxon>
        <taxon>Actinomycetes</taxon>
        <taxon>Kitasatosporales</taxon>
        <taxon>Streptomycetaceae</taxon>
        <taxon>Streptomyces</taxon>
    </lineage>
</organism>
<comment type="caution">
    <text evidence="1">The sequence shown here is derived from an EMBL/GenBank/DDBJ whole genome shotgun (WGS) entry which is preliminary data.</text>
</comment>
<accession>A0A233RZ83</accession>
<dbReference type="AlphaFoldDB" id="A0A233RZ83"/>
<evidence type="ECO:0000313" key="2">
    <source>
        <dbReference type="Proteomes" id="UP000215483"/>
    </source>
</evidence>
<dbReference type="Proteomes" id="UP000215483">
    <property type="component" value="Unassembled WGS sequence"/>
</dbReference>
<protein>
    <submittedName>
        <fullName evidence="1">Uncharacterized protein</fullName>
    </submittedName>
</protein>
<evidence type="ECO:0000313" key="1">
    <source>
        <dbReference type="EMBL" id="OXY88701.1"/>
    </source>
</evidence>
<name>A0A233RZ83_STRDA</name>
<sequence length="90" mass="8962">MTCCSRASTGLRVSASRQLQLAGAEALGEGDGEQERLVEAADAQQQPLRAAFEVGHEVEEVGGAGVLAGYAGLSVGAGPGRIVPGPTCAP</sequence>